<dbReference type="Gene3D" id="3.40.710.10">
    <property type="entry name" value="DD-peptidase/beta-lactamase superfamily"/>
    <property type="match status" value="1"/>
</dbReference>
<dbReference type="EMBL" id="CP037939">
    <property type="protein sequence ID" value="QBR47103.1"/>
    <property type="molecule type" value="Genomic_DNA"/>
</dbReference>
<dbReference type="InterPro" id="IPR001466">
    <property type="entry name" value="Beta-lactam-related"/>
</dbReference>
<evidence type="ECO:0000256" key="2">
    <source>
        <dbReference type="ARBA" id="ARBA00023136"/>
    </source>
</evidence>
<accession>A0ABX5SJ95</accession>
<protein>
    <submittedName>
        <fullName evidence="4">Serine hydrolase</fullName>
    </submittedName>
</protein>
<gene>
    <name evidence="4" type="ORF">EW139_02805</name>
</gene>
<dbReference type="SUPFAM" id="SSF56601">
    <property type="entry name" value="beta-lactamase/transpeptidase-like"/>
    <property type="match status" value="1"/>
</dbReference>
<dbReference type="InterPro" id="IPR050491">
    <property type="entry name" value="AmpC-like"/>
</dbReference>
<keyword evidence="5" id="KW-1185">Reference proteome</keyword>
<keyword evidence="4" id="KW-0378">Hydrolase</keyword>
<reference evidence="4 5" key="1">
    <citation type="submission" date="2019-03" db="EMBL/GenBank/DDBJ databases">
        <title>Complete Genome Sequence of Leuconostoc kimchii strain NKJ218 Isolated from Homemade Kimchi.</title>
        <authorList>
            <person name="Jung J.Y."/>
            <person name="Jin H.M."/>
            <person name="Jung J.-W."/>
            <person name="Lee S.-Y."/>
            <person name="Ryu B.-G."/>
            <person name="Han S.-S."/>
            <person name="Kang H.K."/>
            <person name="Choi H.W."/>
            <person name="Chung E.J."/>
            <person name="Choi K.-M."/>
        </authorList>
    </citation>
    <scope>NUCLEOTIDE SEQUENCE [LARGE SCALE GENOMIC DNA]</scope>
    <source>
        <strain evidence="4 5">NKJ218</strain>
    </source>
</reference>
<dbReference type="InterPro" id="IPR012338">
    <property type="entry name" value="Beta-lactam/transpept-like"/>
</dbReference>
<dbReference type="RefSeq" id="WP_013103241.1">
    <property type="nucleotide sequence ID" value="NZ_CP037939.1"/>
</dbReference>
<dbReference type="PANTHER" id="PTHR46825">
    <property type="entry name" value="D-ALANYL-D-ALANINE-CARBOXYPEPTIDASE/ENDOPEPTIDASE AMPH"/>
    <property type="match status" value="1"/>
</dbReference>
<evidence type="ECO:0000256" key="1">
    <source>
        <dbReference type="ARBA" id="ARBA00004370"/>
    </source>
</evidence>
<sequence>MKRTQHRRMAYHTWTGLVLLVILLTTLGTGTMFIVKHWPINRSKIVKKSKQSIVARDDEKSDLDKDIFLKNDELAVSLNTQLKTSGYIGTALVVHNNRVILQQGFGYADKAQNRLNNAQSRYQIASIQKGFTATLVMQQIRAGKISLETPLSQYYPNVPNASNITIQQMLTMTSGLTQKVNAKTFTSEADNVQFDANHTLLLASHKWSYQAVNYRLLAGILMQITHKTYSELFNDFFNKHHHLNVSDYKTFITNPHRTIGYKTTDYSQFNNDNPVAYATETGTGNMAMTTGMLYRYYRLLADHKLVNEQQLNAMWRPADGMKYASGLYHYGDYNTGHGIIMGFESTIIATNNGQDAVVLLSNEHEKSAGWQPLAKALFEQMTAIKVVK</sequence>
<evidence type="ECO:0000259" key="3">
    <source>
        <dbReference type="Pfam" id="PF00144"/>
    </source>
</evidence>
<dbReference type="GO" id="GO:0016787">
    <property type="term" value="F:hydrolase activity"/>
    <property type="evidence" value="ECO:0007669"/>
    <property type="project" value="UniProtKB-KW"/>
</dbReference>
<comment type="subcellular location">
    <subcellularLocation>
        <location evidence="1">Membrane</location>
    </subcellularLocation>
</comment>
<feature type="domain" description="Beta-lactamase-related" evidence="3">
    <location>
        <begin position="91"/>
        <end position="366"/>
    </location>
</feature>
<evidence type="ECO:0000313" key="4">
    <source>
        <dbReference type="EMBL" id="QBR47103.1"/>
    </source>
</evidence>
<keyword evidence="2" id="KW-0472">Membrane</keyword>
<dbReference type="Pfam" id="PF00144">
    <property type="entry name" value="Beta-lactamase"/>
    <property type="match status" value="1"/>
</dbReference>
<dbReference type="Proteomes" id="UP000295756">
    <property type="component" value="Chromosome"/>
</dbReference>
<evidence type="ECO:0000313" key="5">
    <source>
        <dbReference type="Proteomes" id="UP000295756"/>
    </source>
</evidence>
<dbReference type="PANTHER" id="PTHR46825:SF11">
    <property type="entry name" value="PENICILLIN-BINDING PROTEIN 4"/>
    <property type="match status" value="1"/>
</dbReference>
<name>A0ABX5SJ95_9LACO</name>
<organism evidence="4 5">
    <name type="scientific">Leuconostoc kimchii</name>
    <dbReference type="NCBI Taxonomy" id="136609"/>
    <lineage>
        <taxon>Bacteria</taxon>
        <taxon>Bacillati</taxon>
        <taxon>Bacillota</taxon>
        <taxon>Bacilli</taxon>
        <taxon>Lactobacillales</taxon>
        <taxon>Lactobacillaceae</taxon>
        <taxon>Leuconostoc</taxon>
    </lineage>
</organism>
<proteinExistence type="predicted"/>